<gene>
    <name evidence="2" type="ORF">WN51_00474</name>
</gene>
<dbReference type="GO" id="GO:0006357">
    <property type="term" value="P:regulation of transcription by RNA polymerase II"/>
    <property type="evidence" value="ECO:0007669"/>
    <property type="project" value="InterPro"/>
</dbReference>
<dbReference type="OrthoDB" id="5982138at2759"/>
<feature type="region of interest" description="Disordered" evidence="1">
    <location>
        <begin position="80"/>
        <end position="115"/>
    </location>
</feature>
<evidence type="ECO:0000313" key="2">
    <source>
        <dbReference type="EMBL" id="KOX74491.1"/>
    </source>
</evidence>
<dbReference type="EMBL" id="KQ435789">
    <property type="protein sequence ID" value="KOX74491.1"/>
    <property type="molecule type" value="Genomic_DNA"/>
</dbReference>
<proteinExistence type="predicted"/>
<dbReference type="Proteomes" id="UP000053105">
    <property type="component" value="Unassembled WGS sequence"/>
</dbReference>
<dbReference type="GO" id="GO:0005634">
    <property type="term" value="C:nucleus"/>
    <property type="evidence" value="ECO:0007669"/>
    <property type="project" value="TreeGrafter"/>
</dbReference>
<organism evidence="2 3">
    <name type="scientific">Melipona quadrifasciata</name>
    <dbReference type="NCBI Taxonomy" id="166423"/>
    <lineage>
        <taxon>Eukaryota</taxon>
        <taxon>Metazoa</taxon>
        <taxon>Ecdysozoa</taxon>
        <taxon>Arthropoda</taxon>
        <taxon>Hexapoda</taxon>
        <taxon>Insecta</taxon>
        <taxon>Pterygota</taxon>
        <taxon>Neoptera</taxon>
        <taxon>Endopterygota</taxon>
        <taxon>Hymenoptera</taxon>
        <taxon>Apocrita</taxon>
        <taxon>Aculeata</taxon>
        <taxon>Apoidea</taxon>
        <taxon>Anthophila</taxon>
        <taxon>Apidae</taxon>
        <taxon>Melipona</taxon>
    </lineage>
</organism>
<evidence type="ECO:0000313" key="3">
    <source>
        <dbReference type="Proteomes" id="UP000053105"/>
    </source>
</evidence>
<dbReference type="PANTHER" id="PTHR18834:SF2">
    <property type="entry name" value="STEROID RECEPTOR RNA ACTIVATOR 1"/>
    <property type="match status" value="1"/>
</dbReference>
<protein>
    <submittedName>
        <fullName evidence="2">Uncharacterized protein</fullName>
    </submittedName>
</protein>
<reference evidence="2 3" key="1">
    <citation type="submission" date="2015-07" db="EMBL/GenBank/DDBJ databases">
        <title>The genome of Melipona quadrifasciata.</title>
        <authorList>
            <person name="Pan H."/>
            <person name="Kapheim K."/>
        </authorList>
    </citation>
    <scope>NUCLEOTIDE SEQUENCE [LARGE SCALE GENOMIC DNA]</scope>
    <source>
        <strain evidence="2">0111107301</strain>
        <tissue evidence="2">Whole body</tissue>
    </source>
</reference>
<dbReference type="STRING" id="166423.A0A0N0BGF7"/>
<dbReference type="InterPro" id="IPR040243">
    <property type="entry name" value="Steroid_recept_RNA_1"/>
</dbReference>
<name>A0A0N0BGF7_9HYME</name>
<dbReference type="GO" id="GO:0003713">
    <property type="term" value="F:transcription coactivator activity"/>
    <property type="evidence" value="ECO:0007669"/>
    <property type="project" value="InterPro"/>
</dbReference>
<dbReference type="AlphaFoldDB" id="A0A0N0BGF7"/>
<sequence>MKKIYFAAIVTAADATLRNSITGQNLSLQKVLLPGHDPGWNDPPKWAYSTSQSSSVTPIKRVLNKRVAFPMSSIKTIDKESSAKKPLNMPPPMQSSISSTTASHPPLLCPSNKNTKESMTDVEIDKQMILNTVLENLEAVINEHILEKSKTEELRKRLDLLKVVWLEDRLNNMIYKNVLDLSTDIHQSVSIFDRRNRGRREDGSRDTQIVKQSFSVRNEEGNGGQNGSFDFMTAPKLIAISS</sequence>
<dbReference type="PANTHER" id="PTHR18834">
    <property type="entry name" value="STEROID RECEPTOR RNA ACTIVATOR 1"/>
    <property type="match status" value="1"/>
</dbReference>
<accession>A0A0N0BGF7</accession>
<keyword evidence="3" id="KW-1185">Reference proteome</keyword>
<feature type="compositionally biased region" description="Polar residues" evidence="1">
    <location>
        <begin position="94"/>
        <end position="103"/>
    </location>
</feature>
<evidence type="ECO:0000256" key="1">
    <source>
        <dbReference type="SAM" id="MobiDB-lite"/>
    </source>
</evidence>